<dbReference type="EMBL" id="CP097510">
    <property type="protein sequence ID" value="URE40960.1"/>
    <property type="molecule type" value="Genomic_DNA"/>
</dbReference>
<organism evidence="1 2">
    <name type="scientific">Musa troglodytarum</name>
    <name type="common">fe'i banana</name>
    <dbReference type="NCBI Taxonomy" id="320322"/>
    <lineage>
        <taxon>Eukaryota</taxon>
        <taxon>Viridiplantae</taxon>
        <taxon>Streptophyta</taxon>
        <taxon>Embryophyta</taxon>
        <taxon>Tracheophyta</taxon>
        <taxon>Spermatophyta</taxon>
        <taxon>Magnoliopsida</taxon>
        <taxon>Liliopsida</taxon>
        <taxon>Zingiberales</taxon>
        <taxon>Musaceae</taxon>
        <taxon>Musa</taxon>
    </lineage>
</organism>
<reference evidence="1" key="1">
    <citation type="submission" date="2022-05" db="EMBL/GenBank/DDBJ databases">
        <title>The Musa troglodytarum L. genome provides insights into the mechanism of non-climacteric behaviour and enrichment of carotenoids.</title>
        <authorList>
            <person name="Wang J."/>
        </authorList>
    </citation>
    <scope>NUCLEOTIDE SEQUENCE</scope>
    <source>
        <tissue evidence="1">Leaf</tissue>
    </source>
</reference>
<dbReference type="AlphaFoldDB" id="A0A9E7HVY0"/>
<evidence type="ECO:0000313" key="1">
    <source>
        <dbReference type="EMBL" id="URE40960.1"/>
    </source>
</evidence>
<sequence>MCLIQIFNQFLIQPTMTLMKSSLNERREMKMKLYVDDTFSMHFRTGFMIFILWNHLQKQFGMP</sequence>
<keyword evidence="2" id="KW-1185">Reference proteome</keyword>
<gene>
    <name evidence="1" type="ORF">MUK42_37632</name>
</gene>
<dbReference type="Proteomes" id="UP001055439">
    <property type="component" value="Chromosome 8"/>
</dbReference>
<proteinExistence type="predicted"/>
<evidence type="ECO:0000313" key="2">
    <source>
        <dbReference type="Proteomes" id="UP001055439"/>
    </source>
</evidence>
<accession>A0A9E7HVY0</accession>
<name>A0A9E7HVY0_9LILI</name>
<protein>
    <submittedName>
        <fullName evidence="1">Uncharacterized protein</fullName>
    </submittedName>
</protein>